<dbReference type="GO" id="GO:0003677">
    <property type="term" value="F:DNA binding"/>
    <property type="evidence" value="ECO:0007669"/>
    <property type="project" value="UniProtKB-KW"/>
</dbReference>
<reference evidence="6" key="2">
    <citation type="submission" date="2021-04" db="EMBL/GenBank/DDBJ databases">
        <authorList>
            <person name="Gilroy R."/>
        </authorList>
    </citation>
    <scope>NUCLEOTIDE SEQUENCE</scope>
    <source>
        <strain evidence="6">ChiHecec2B26-7398</strain>
    </source>
</reference>
<keyword evidence="3" id="KW-0597">Phosphoprotein</keyword>
<accession>A0A9D1XZL1</accession>
<proteinExistence type="predicted"/>
<dbReference type="InterPro" id="IPR007492">
    <property type="entry name" value="LytTR_DNA-bd_dom"/>
</dbReference>
<protein>
    <recommendedName>
        <fullName evidence="1">Stage 0 sporulation protein A homolog</fullName>
    </recommendedName>
</protein>
<dbReference type="SMART" id="SM00850">
    <property type="entry name" value="LytTR"/>
    <property type="match status" value="1"/>
</dbReference>
<feature type="domain" description="HTH LytTR-type" evidence="5">
    <location>
        <begin position="170"/>
        <end position="232"/>
    </location>
</feature>
<evidence type="ECO:0000259" key="5">
    <source>
        <dbReference type="PROSITE" id="PS50930"/>
    </source>
</evidence>
<dbReference type="Gene3D" id="3.40.50.2300">
    <property type="match status" value="1"/>
</dbReference>
<evidence type="ECO:0000313" key="6">
    <source>
        <dbReference type="EMBL" id="HIX94181.1"/>
    </source>
</evidence>
<dbReference type="SUPFAM" id="SSF52172">
    <property type="entry name" value="CheY-like"/>
    <property type="match status" value="1"/>
</dbReference>
<name>A0A9D1XZL1_9FIRM</name>
<dbReference type="Gene3D" id="2.40.50.1020">
    <property type="entry name" value="LytTr DNA-binding domain"/>
    <property type="match status" value="1"/>
</dbReference>
<dbReference type="Proteomes" id="UP000886751">
    <property type="component" value="Unassembled WGS sequence"/>
</dbReference>
<feature type="modified residue" description="4-aspartylphosphate" evidence="3">
    <location>
        <position position="57"/>
    </location>
</feature>
<keyword evidence="6" id="KW-0238">DNA-binding</keyword>
<evidence type="ECO:0000256" key="3">
    <source>
        <dbReference type="PROSITE-ProRule" id="PRU00169"/>
    </source>
</evidence>
<evidence type="ECO:0000256" key="1">
    <source>
        <dbReference type="ARBA" id="ARBA00018672"/>
    </source>
</evidence>
<dbReference type="PROSITE" id="PS50110">
    <property type="entry name" value="RESPONSE_REGULATORY"/>
    <property type="match status" value="1"/>
</dbReference>
<dbReference type="PANTHER" id="PTHR37299">
    <property type="entry name" value="TRANSCRIPTIONAL REGULATOR-RELATED"/>
    <property type="match status" value="1"/>
</dbReference>
<reference evidence="6" key="1">
    <citation type="journal article" date="2021" name="PeerJ">
        <title>Extensive microbial diversity within the chicken gut microbiome revealed by metagenomics and culture.</title>
        <authorList>
            <person name="Gilroy R."/>
            <person name="Ravi A."/>
            <person name="Getino M."/>
            <person name="Pursley I."/>
            <person name="Horton D.L."/>
            <person name="Alikhan N.F."/>
            <person name="Baker D."/>
            <person name="Gharbi K."/>
            <person name="Hall N."/>
            <person name="Watson M."/>
            <person name="Adriaenssens E.M."/>
            <person name="Foster-Nyarko E."/>
            <person name="Jarju S."/>
            <person name="Secka A."/>
            <person name="Antonio M."/>
            <person name="Oren A."/>
            <person name="Chaudhuri R.R."/>
            <person name="La Ragione R."/>
            <person name="Hildebrand F."/>
            <person name="Pallen M.J."/>
        </authorList>
    </citation>
    <scope>NUCLEOTIDE SEQUENCE</scope>
    <source>
        <strain evidence="6">ChiHecec2B26-7398</strain>
    </source>
</reference>
<dbReference type="EMBL" id="DXEI01000031">
    <property type="protein sequence ID" value="HIX94181.1"/>
    <property type="molecule type" value="Genomic_DNA"/>
</dbReference>
<evidence type="ECO:0000313" key="7">
    <source>
        <dbReference type="Proteomes" id="UP000886751"/>
    </source>
</evidence>
<feature type="domain" description="Response regulatory" evidence="4">
    <location>
        <begin position="3"/>
        <end position="120"/>
    </location>
</feature>
<dbReference type="SMART" id="SM00448">
    <property type="entry name" value="REC"/>
    <property type="match status" value="1"/>
</dbReference>
<dbReference type="GO" id="GO:0000156">
    <property type="term" value="F:phosphorelay response regulator activity"/>
    <property type="evidence" value="ECO:0007669"/>
    <property type="project" value="InterPro"/>
</dbReference>
<organism evidence="6 7">
    <name type="scientific">Candidatus Gemmiger excrementipullorum</name>
    <dbReference type="NCBI Taxonomy" id="2838610"/>
    <lineage>
        <taxon>Bacteria</taxon>
        <taxon>Bacillati</taxon>
        <taxon>Bacillota</taxon>
        <taxon>Clostridia</taxon>
        <taxon>Eubacteriales</taxon>
        <taxon>Gemmiger</taxon>
    </lineage>
</organism>
<gene>
    <name evidence="6" type="ORF">H9846_01840</name>
</gene>
<dbReference type="PANTHER" id="PTHR37299:SF1">
    <property type="entry name" value="STAGE 0 SPORULATION PROTEIN A HOMOLOG"/>
    <property type="match status" value="1"/>
</dbReference>
<dbReference type="InterPro" id="IPR011006">
    <property type="entry name" value="CheY-like_superfamily"/>
</dbReference>
<evidence type="ECO:0000259" key="4">
    <source>
        <dbReference type="PROSITE" id="PS50110"/>
    </source>
</evidence>
<sequence>MIRILICDDDAAFAQDMAKRVRALPAYAPKAMAVQCLTEPSAIHAAALAGCDILFLDIDLGGENGIALARAMRRQAPGPVLIFVTHFSEYAPEGYEVDAFRYLAKAELDQKLPGYFADALAVCRTRQRRVEIFCEGESMPLPVQALAYAESRGHEQCLHMTGWSKDTLRTRLTMAQLEDLLGPQGFLRIHKQFLVNMAYLQALQSTGAVLSTGECLPASARGYRENKQKFIRWQAQQLW</sequence>
<dbReference type="Pfam" id="PF04397">
    <property type="entry name" value="LytTR"/>
    <property type="match status" value="1"/>
</dbReference>
<comment type="caution">
    <text evidence="6">The sequence shown here is derived from an EMBL/GenBank/DDBJ whole genome shotgun (WGS) entry which is preliminary data.</text>
</comment>
<dbReference type="Pfam" id="PF00072">
    <property type="entry name" value="Response_reg"/>
    <property type="match status" value="1"/>
</dbReference>
<dbReference type="InterPro" id="IPR046947">
    <property type="entry name" value="LytR-like"/>
</dbReference>
<dbReference type="AlphaFoldDB" id="A0A9D1XZL1"/>
<evidence type="ECO:0000256" key="2">
    <source>
        <dbReference type="ARBA" id="ARBA00024867"/>
    </source>
</evidence>
<dbReference type="PROSITE" id="PS50930">
    <property type="entry name" value="HTH_LYTTR"/>
    <property type="match status" value="1"/>
</dbReference>
<comment type="function">
    <text evidence="2">May play the central regulatory role in sporulation. It may be an element of the effector pathway responsible for the activation of sporulation genes in response to nutritional stress. Spo0A may act in concert with spo0H (a sigma factor) to control the expression of some genes that are critical to the sporulation process.</text>
</comment>
<dbReference type="InterPro" id="IPR001789">
    <property type="entry name" value="Sig_transdc_resp-reg_receiver"/>
</dbReference>